<evidence type="ECO:0000313" key="6">
    <source>
        <dbReference type="Proteomes" id="UP000663833"/>
    </source>
</evidence>
<organism evidence="4 6">
    <name type="scientific">Rotaria socialis</name>
    <dbReference type="NCBI Taxonomy" id="392032"/>
    <lineage>
        <taxon>Eukaryota</taxon>
        <taxon>Metazoa</taxon>
        <taxon>Spiralia</taxon>
        <taxon>Gnathifera</taxon>
        <taxon>Rotifera</taxon>
        <taxon>Eurotatoria</taxon>
        <taxon>Bdelloidea</taxon>
        <taxon>Philodinida</taxon>
        <taxon>Philodinidae</taxon>
        <taxon>Rotaria</taxon>
    </lineage>
</organism>
<dbReference type="InterPro" id="IPR036770">
    <property type="entry name" value="Ankyrin_rpt-contain_sf"/>
</dbReference>
<evidence type="ECO:0000313" key="5">
    <source>
        <dbReference type="EMBL" id="CAF4429216.1"/>
    </source>
</evidence>
<dbReference type="Proteomes" id="UP000663851">
    <property type="component" value="Unassembled WGS sequence"/>
</dbReference>
<dbReference type="SMART" id="SM00248">
    <property type="entry name" value="ANK"/>
    <property type="match status" value="2"/>
</dbReference>
<evidence type="ECO:0000256" key="3">
    <source>
        <dbReference type="PROSITE-ProRule" id="PRU00023"/>
    </source>
</evidence>
<dbReference type="Proteomes" id="UP000663833">
    <property type="component" value="Unassembled WGS sequence"/>
</dbReference>
<dbReference type="AlphaFoldDB" id="A0A818ASX0"/>
<dbReference type="GO" id="GO:0085020">
    <property type="term" value="P:protein K6-linked ubiquitination"/>
    <property type="evidence" value="ECO:0007669"/>
    <property type="project" value="TreeGrafter"/>
</dbReference>
<reference evidence="4" key="1">
    <citation type="submission" date="2021-02" db="EMBL/GenBank/DDBJ databases">
        <authorList>
            <person name="Nowell W R."/>
        </authorList>
    </citation>
    <scope>NUCLEOTIDE SEQUENCE</scope>
</reference>
<accession>A0A818ASX0</accession>
<dbReference type="PROSITE" id="PS50297">
    <property type="entry name" value="ANK_REP_REGION"/>
    <property type="match status" value="1"/>
</dbReference>
<name>A0A818ASX0_9BILA</name>
<dbReference type="Gene3D" id="3.90.176.10">
    <property type="entry name" value="Toxin ADP-ribosyltransferase, Chain A, domain 1"/>
    <property type="match status" value="1"/>
</dbReference>
<evidence type="ECO:0000256" key="1">
    <source>
        <dbReference type="ARBA" id="ARBA00022737"/>
    </source>
</evidence>
<dbReference type="EMBL" id="CAJOBO010002071">
    <property type="protein sequence ID" value="CAF4429216.1"/>
    <property type="molecule type" value="Genomic_DNA"/>
</dbReference>
<gene>
    <name evidence="5" type="ORF">HFQ381_LOCUS22209</name>
    <name evidence="4" type="ORF">LUA448_LOCUS17870</name>
</gene>
<evidence type="ECO:0000256" key="2">
    <source>
        <dbReference type="ARBA" id="ARBA00023043"/>
    </source>
</evidence>
<dbReference type="EMBL" id="CAJNYD010002211">
    <property type="protein sequence ID" value="CAF3404044.1"/>
    <property type="molecule type" value="Genomic_DNA"/>
</dbReference>
<evidence type="ECO:0000313" key="4">
    <source>
        <dbReference type="EMBL" id="CAF3404044.1"/>
    </source>
</evidence>
<proteinExistence type="predicted"/>
<protein>
    <submittedName>
        <fullName evidence="4">Uncharacterized protein</fullName>
    </submittedName>
</protein>
<keyword evidence="1" id="KW-0677">Repeat</keyword>
<feature type="repeat" description="ANK" evidence="3">
    <location>
        <begin position="144"/>
        <end position="176"/>
    </location>
</feature>
<dbReference type="SUPFAM" id="SSF48403">
    <property type="entry name" value="Ankyrin repeat"/>
    <property type="match status" value="1"/>
</dbReference>
<dbReference type="GO" id="GO:0004842">
    <property type="term" value="F:ubiquitin-protein transferase activity"/>
    <property type="evidence" value="ECO:0007669"/>
    <property type="project" value="TreeGrafter"/>
</dbReference>
<dbReference type="PANTHER" id="PTHR24171:SF8">
    <property type="entry name" value="BRCA1-ASSOCIATED RING DOMAIN PROTEIN 1"/>
    <property type="match status" value="1"/>
</dbReference>
<comment type="caution">
    <text evidence="4">The sequence shown here is derived from an EMBL/GenBank/DDBJ whole genome shotgun (WGS) entry which is preliminary data.</text>
</comment>
<keyword evidence="2 3" id="KW-0040">ANK repeat</keyword>
<dbReference type="PANTHER" id="PTHR24171">
    <property type="entry name" value="ANKYRIN REPEAT DOMAIN-CONTAINING PROTEIN 39-RELATED"/>
    <property type="match status" value="1"/>
</dbReference>
<dbReference type="PROSITE" id="PS51996">
    <property type="entry name" value="TR_MART"/>
    <property type="match status" value="1"/>
</dbReference>
<dbReference type="Gene3D" id="1.25.40.20">
    <property type="entry name" value="Ankyrin repeat-containing domain"/>
    <property type="match status" value="1"/>
</dbReference>
<dbReference type="SUPFAM" id="SSF56399">
    <property type="entry name" value="ADP-ribosylation"/>
    <property type="match status" value="1"/>
</dbReference>
<dbReference type="GO" id="GO:0070531">
    <property type="term" value="C:BRCA1-A complex"/>
    <property type="evidence" value="ECO:0007669"/>
    <property type="project" value="TreeGrafter"/>
</dbReference>
<dbReference type="Pfam" id="PF12796">
    <property type="entry name" value="Ank_2"/>
    <property type="match status" value="1"/>
</dbReference>
<dbReference type="InterPro" id="IPR002110">
    <property type="entry name" value="Ankyrin_rpt"/>
</dbReference>
<dbReference type="GO" id="GO:0031436">
    <property type="term" value="C:BRCA1-BARD1 complex"/>
    <property type="evidence" value="ECO:0007669"/>
    <property type="project" value="TreeGrafter"/>
</dbReference>
<dbReference type="PROSITE" id="PS50088">
    <property type="entry name" value="ANK_REPEAT"/>
    <property type="match status" value="1"/>
</dbReference>
<sequence length="469" mass="53363">MGNSLKLLFAYVFGRRKAKQTYSRSQPDHPERIPVERFASIKDTLQDANQVSAPAITTTTTTTTAQTILPSDDSKSISANKLMSTNNALQDSKQVSASVATTEAGSPSNVFSDFYLACRQNNFEEAKKLLQDMTLDEVDRIEPNSSTALHSASYHGHSRIVELLLKAGANRAILNKYRCIPYDEAKNDDIKELFLRIPNSNRLASCTGAIEWELVDEDVMEKAAEERNIIKSLYDKALKGNRINKMFENIENNYVNKGLANISSIKAIRRFFRKATEEQNAKWIITAYTAETAFYSILNPEIAAGATQYQSERRYIIALISHHDSLEEYAFIGTAYRVMQINKDDIQKYQVDTLLMTKSFLSSSIDRKVVELLSCRQVTAAQSETDDNPRCKADGTIIKTWVICKYQIKHRRTALYIEDMSQYANEAEILIMPYSVFKVKKMEQVQYSYTENVENATEIELEECEEYDQ</sequence>